<keyword evidence="9" id="KW-0812">Transmembrane</keyword>
<dbReference type="AlphaFoldDB" id="A0A8G1R759"/>
<keyword evidence="6 8" id="KW-0503">Monooxygenase</keyword>
<dbReference type="PROSITE" id="PS00086">
    <property type="entry name" value="CYTOCHROME_P450"/>
    <property type="match status" value="1"/>
</dbReference>
<dbReference type="InterPro" id="IPR002401">
    <property type="entry name" value="Cyt_P450_E_grp-I"/>
</dbReference>
<dbReference type="GO" id="GO:0004497">
    <property type="term" value="F:monooxygenase activity"/>
    <property type="evidence" value="ECO:0007669"/>
    <property type="project" value="UniProtKB-KW"/>
</dbReference>
<keyword evidence="5 7" id="KW-0408">Iron</keyword>
<evidence type="ECO:0000256" key="5">
    <source>
        <dbReference type="ARBA" id="ARBA00023004"/>
    </source>
</evidence>
<sequence>MNLLALTVTGCLLYITGLVVYRLWWSPLAPFPGPKLAAATGWYEAYFELIKKGGGQFTFHIRELHDKYGPIVRISPTELHIHDTEYYETLYTSQRGLDKSPHVQDRFGSPLASFSTPEHSLHKRRRAAIVPFFSKRRTYEQAPMIQAHVDRITHRLATEYAGTDRIVCTNDLFSSYGADVIMTYAFNRSYDFLSRPDFTSAFTRAIQGLKDFVHIAQQFPIIGALAQSLPPSVVSLVNPDMKAIARFKEEISEHVRQVRDNHMRGRHDLNQRGTVFFEMLHSAELANRVEETSFPRLRDEGVGIVGAGIETTKMANLVTVYHILANPPILARLQAELTAAMPDPAQPLLPLNELERLPYLAACIQEGIRLSYGVTMRSQRIARDGPIQYKNWTIPPHVMVSMDTYHTHNDEAIFPDSTSYKPERWLGNPRGPDGQKSLSRYLTAFGRGTRMCIGFNLAYALMTIVLAGLFRRLDLELYETTRRDVDCYRDMVGMDVAPGSKGVRLRVKGVRE</sequence>
<dbReference type="RefSeq" id="XP_025518465.1">
    <property type="nucleotide sequence ID" value="XM_025657717.1"/>
</dbReference>
<dbReference type="GO" id="GO:0020037">
    <property type="term" value="F:heme binding"/>
    <property type="evidence" value="ECO:0007669"/>
    <property type="project" value="InterPro"/>
</dbReference>
<dbReference type="InterPro" id="IPR050121">
    <property type="entry name" value="Cytochrome_P450_monoxygenase"/>
</dbReference>
<dbReference type="GeneID" id="37161119"/>
<dbReference type="PRINTS" id="PR00463">
    <property type="entry name" value="EP450I"/>
</dbReference>
<dbReference type="InterPro" id="IPR017972">
    <property type="entry name" value="Cyt_P450_CS"/>
</dbReference>
<name>A0A8G1R759_9EURO</name>
<evidence type="ECO:0000256" key="8">
    <source>
        <dbReference type="RuleBase" id="RU000461"/>
    </source>
</evidence>
<keyword evidence="9" id="KW-1133">Transmembrane helix</keyword>
<accession>A0A8G1R759</accession>
<dbReference type="Gene3D" id="1.10.630.10">
    <property type="entry name" value="Cytochrome P450"/>
    <property type="match status" value="1"/>
</dbReference>
<keyword evidence="9" id="KW-0472">Membrane</keyword>
<dbReference type="GO" id="GO:0016705">
    <property type="term" value="F:oxidoreductase activity, acting on paired donors, with incorporation or reduction of molecular oxygen"/>
    <property type="evidence" value="ECO:0007669"/>
    <property type="project" value="InterPro"/>
</dbReference>
<keyword evidence="7 8" id="KW-0349">Heme</keyword>
<evidence type="ECO:0000256" key="4">
    <source>
        <dbReference type="ARBA" id="ARBA00023002"/>
    </source>
</evidence>
<evidence type="ECO:0000256" key="9">
    <source>
        <dbReference type="SAM" id="Phobius"/>
    </source>
</evidence>
<evidence type="ECO:0000313" key="10">
    <source>
        <dbReference type="EMBL" id="RAH60543.1"/>
    </source>
</evidence>
<keyword evidence="4 8" id="KW-0560">Oxidoreductase</keyword>
<evidence type="ECO:0000256" key="1">
    <source>
        <dbReference type="ARBA" id="ARBA00001971"/>
    </source>
</evidence>
<dbReference type="PANTHER" id="PTHR24305">
    <property type="entry name" value="CYTOCHROME P450"/>
    <property type="match status" value="1"/>
</dbReference>
<evidence type="ECO:0000256" key="3">
    <source>
        <dbReference type="ARBA" id="ARBA00022723"/>
    </source>
</evidence>
<reference evidence="10 11" key="1">
    <citation type="submission" date="2018-02" db="EMBL/GenBank/DDBJ databases">
        <title>The genomes of Aspergillus section Nigri reveals drivers in fungal speciation.</title>
        <authorList>
            <consortium name="DOE Joint Genome Institute"/>
            <person name="Vesth T.C."/>
            <person name="Nybo J."/>
            <person name="Theobald S."/>
            <person name="Brandl J."/>
            <person name="Frisvad J.C."/>
            <person name="Nielsen K.F."/>
            <person name="Lyhne E.K."/>
            <person name="Kogle M.E."/>
            <person name="Kuo A."/>
            <person name="Riley R."/>
            <person name="Clum A."/>
            <person name="Nolan M."/>
            <person name="Lipzen A."/>
            <person name="Salamov A."/>
            <person name="Henrissat B."/>
            <person name="Wiebenga A."/>
            <person name="De vries R.P."/>
            <person name="Grigoriev I.V."/>
            <person name="Mortensen U.H."/>
            <person name="Andersen M.R."/>
            <person name="Baker S.E."/>
        </authorList>
    </citation>
    <scope>NUCLEOTIDE SEQUENCE [LARGE SCALE GENOMIC DNA]</scope>
    <source>
        <strain evidence="10 11">CBS 112811</strain>
    </source>
</reference>
<comment type="similarity">
    <text evidence="2 8">Belongs to the cytochrome P450 family.</text>
</comment>
<feature type="binding site" description="axial binding residue" evidence="7">
    <location>
        <position position="452"/>
    </location>
    <ligand>
        <name>heme</name>
        <dbReference type="ChEBI" id="CHEBI:30413"/>
    </ligand>
    <ligandPart>
        <name>Fe</name>
        <dbReference type="ChEBI" id="CHEBI:18248"/>
    </ligandPart>
</feature>
<dbReference type="EMBL" id="KZ825057">
    <property type="protein sequence ID" value="RAH60543.1"/>
    <property type="molecule type" value="Genomic_DNA"/>
</dbReference>
<dbReference type="GO" id="GO:0005506">
    <property type="term" value="F:iron ion binding"/>
    <property type="evidence" value="ECO:0007669"/>
    <property type="project" value="InterPro"/>
</dbReference>
<dbReference type="InterPro" id="IPR036396">
    <property type="entry name" value="Cyt_P450_sf"/>
</dbReference>
<comment type="cofactor">
    <cofactor evidence="1 7">
        <name>heme</name>
        <dbReference type="ChEBI" id="CHEBI:30413"/>
    </cofactor>
</comment>
<feature type="transmembrane region" description="Helical" evidence="9">
    <location>
        <begin position="453"/>
        <end position="473"/>
    </location>
</feature>
<dbReference type="SUPFAM" id="SSF48264">
    <property type="entry name" value="Cytochrome P450"/>
    <property type="match status" value="1"/>
</dbReference>
<evidence type="ECO:0000256" key="6">
    <source>
        <dbReference type="ARBA" id="ARBA00023033"/>
    </source>
</evidence>
<evidence type="ECO:0000313" key="11">
    <source>
        <dbReference type="Proteomes" id="UP000249526"/>
    </source>
</evidence>
<dbReference type="Proteomes" id="UP000249526">
    <property type="component" value="Unassembled WGS sequence"/>
</dbReference>
<dbReference type="CDD" id="cd11062">
    <property type="entry name" value="CYP58-like"/>
    <property type="match status" value="1"/>
</dbReference>
<keyword evidence="11" id="KW-1185">Reference proteome</keyword>
<dbReference type="InterPro" id="IPR001128">
    <property type="entry name" value="Cyt_P450"/>
</dbReference>
<evidence type="ECO:0000256" key="7">
    <source>
        <dbReference type="PIRSR" id="PIRSR602401-1"/>
    </source>
</evidence>
<keyword evidence="3 7" id="KW-0479">Metal-binding</keyword>
<dbReference type="Pfam" id="PF00067">
    <property type="entry name" value="p450"/>
    <property type="match status" value="1"/>
</dbReference>
<protein>
    <submittedName>
        <fullName evidence="10">Putative cytochrome P450</fullName>
    </submittedName>
</protein>
<evidence type="ECO:0000256" key="2">
    <source>
        <dbReference type="ARBA" id="ARBA00010617"/>
    </source>
</evidence>
<organism evidence="10 11">
    <name type="scientific">Aspergillus piperis CBS 112811</name>
    <dbReference type="NCBI Taxonomy" id="1448313"/>
    <lineage>
        <taxon>Eukaryota</taxon>
        <taxon>Fungi</taxon>
        <taxon>Dikarya</taxon>
        <taxon>Ascomycota</taxon>
        <taxon>Pezizomycotina</taxon>
        <taxon>Eurotiomycetes</taxon>
        <taxon>Eurotiomycetidae</taxon>
        <taxon>Eurotiales</taxon>
        <taxon>Aspergillaceae</taxon>
        <taxon>Aspergillus</taxon>
        <taxon>Aspergillus subgen. Circumdati</taxon>
    </lineage>
</organism>
<proteinExistence type="inferred from homology"/>
<gene>
    <name evidence="10" type="ORF">BO85DRAFT_416056</name>
</gene>
<dbReference type="PANTHER" id="PTHR24305:SF231">
    <property type="entry name" value="P450, PUTATIVE (EUROFUNG)-RELATED"/>
    <property type="match status" value="1"/>
</dbReference>